<keyword evidence="15" id="KW-1185">Reference proteome</keyword>
<evidence type="ECO:0000256" key="2">
    <source>
        <dbReference type="ARBA" id="ARBA00037926"/>
    </source>
</evidence>
<comment type="catalytic activity">
    <reaction evidence="10">
        <text>serotonin + hexadecanoyl-CoA = N-hexadecanoyl-serotonin + CoA + H(+)</text>
        <dbReference type="Rhea" id="RHEA:51384"/>
        <dbReference type="ChEBI" id="CHEBI:15378"/>
        <dbReference type="ChEBI" id="CHEBI:57287"/>
        <dbReference type="ChEBI" id="CHEBI:57379"/>
        <dbReference type="ChEBI" id="CHEBI:134059"/>
        <dbReference type="ChEBI" id="CHEBI:350546"/>
    </reaction>
    <physiologicalReaction direction="left-to-right" evidence="10">
        <dbReference type="Rhea" id="RHEA:51385"/>
    </physiologicalReaction>
</comment>
<name>E3LLI6_CAERE</name>
<evidence type="ECO:0000256" key="1">
    <source>
        <dbReference type="ARBA" id="ARBA00022679"/>
    </source>
</evidence>
<dbReference type="CDD" id="cd04301">
    <property type="entry name" value="NAT_SF"/>
    <property type="match status" value="1"/>
</dbReference>
<evidence type="ECO:0000256" key="9">
    <source>
        <dbReference type="ARBA" id="ARBA00051823"/>
    </source>
</evidence>
<evidence type="ECO:0000313" key="15">
    <source>
        <dbReference type="Proteomes" id="UP000008281"/>
    </source>
</evidence>
<comment type="catalytic activity">
    <reaction evidence="11">
        <text>dopamine + hexadecanoyl-CoA = N-hexadecanoyl-dopamine + CoA + H(+)</text>
        <dbReference type="Rhea" id="RHEA:51376"/>
        <dbReference type="ChEBI" id="CHEBI:15378"/>
        <dbReference type="ChEBI" id="CHEBI:57287"/>
        <dbReference type="ChEBI" id="CHEBI:57379"/>
        <dbReference type="ChEBI" id="CHEBI:59905"/>
        <dbReference type="ChEBI" id="CHEBI:134058"/>
    </reaction>
    <physiologicalReaction direction="left-to-right" evidence="11">
        <dbReference type="Rhea" id="RHEA:51377"/>
    </physiologicalReaction>
</comment>
<evidence type="ECO:0000256" key="10">
    <source>
        <dbReference type="ARBA" id="ARBA00052178"/>
    </source>
</evidence>
<dbReference type="EMBL" id="DS268410">
    <property type="protein sequence ID" value="EFO99786.1"/>
    <property type="molecule type" value="Genomic_DNA"/>
</dbReference>
<evidence type="ECO:0000256" key="4">
    <source>
        <dbReference type="ARBA" id="ARBA00039114"/>
    </source>
</evidence>
<dbReference type="Pfam" id="PF00583">
    <property type="entry name" value="Acetyltransf_1"/>
    <property type="match status" value="1"/>
</dbReference>
<organism evidence="15">
    <name type="scientific">Caenorhabditis remanei</name>
    <name type="common">Caenorhabditis vulgaris</name>
    <dbReference type="NCBI Taxonomy" id="31234"/>
    <lineage>
        <taxon>Eukaryota</taxon>
        <taxon>Metazoa</taxon>
        <taxon>Ecdysozoa</taxon>
        <taxon>Nematoda</taxon>
        <taxon>Chromadorea</taxon>
        <taxon>Rhabditida</taxon>
        <taxon>Rhabditina</taxon>
        <taxon>Rhabditomorpha</taxon>
        <taxon>Rhabditoidea</taxon>
        <taxon>Rhabditidae</taxon>
        <taxon>Peloderinae</taxon>
        <taxon>Caenorhabditis</taxon>
    </lineage>
</organism>
<comment type="pathway">
    <text evidence="2">Aromatic compound metabolism; melatonin biosynthesis; melatonin from serotonin: step 1/2.</text>
</comment>
<dbReference type="OrthoDB" id="5799199at2759"/>
<dbReference type="InterPro" id="IPR016181">
    <property type="entry name" value="Acyl_CoA_acyltransferase"/>
</dbReference>
<dbReference type="AlphaFoldDB" id="E3LLI6"/>
<dbReference type="Proteomes" id="UP000008281">
    <property type="component" value="Unassembled WGS sequence"/>
</dbReference>
<dbReference type="FunFam" id="3.40.630.30:FF:000046">
    <property type="entry name" value="Dopamine N-acetyltransferase"/>
    <property type="match status" value="1"/>
</dbReference>
<gene>
    <name evidence="14" type="ORF">CRE_18889</name>
</gene>
<evidence type="ECO:0000256" key="12">
    <source>
        <dbReference type="ARBA" id="ARBA00052491"/>
    </source>
</evidence>
<evidence type="ECO:0000256" key="11">
    <source>
        <dbReference type="ARBA" id="ARBA00052335"/>
    </source>
</evidence>
<dbReference type="PANTHER" id="PTHR20905:SF1">
    <property type="entry name" value="AT07410P-RELATED"/>
    <property type="match status" value="1"/>
</dbReference>
<sequence>MTDSELKFKTGLLEHKDVVHKFLMEHFRVTEPITTSLSCSEEDVGEFFVDLTMSGLEDEKSSIVVFDGEEVVAVCLNAIKHCSTSSDTVSFDPHRDYSTEISNGTYERENANKLAAFVQVMEQDLAFLTGNSKKIFKIDVLCVSKSCQGQGVGRKLVEKSLENAANEGCDYVATVATAVASQNIFAKAGLNILLEMPFFCFRYNGEVVFENLRDGGISGKLMGKRIAKSEKNEEEEEEEDLR</sequence>
<dbReference type="PANTHER" id="PTHR20905">
    <property type="entry name" value="N-ACETYLTRANSFERASE-RELATED"/>
    <property type="match status" value="1"/>
</dbReference>
<protein>
    <recommendedName>
        <fullName evidence="4">aralkylamine N-acetyltransferase</fullName>
        <ecNumber evidence="4">2.3.1.87</ecNumber>
    </recommendedName>
</protein>
<dbReference type="GO" id="GO:0004059">
    <property type="term" value="F:aralkylamine N-acetyltransferase activity"/>
    <property type="evidence" value="ECO:0007669"/>
    <property type="project" value="UniProtKB-EC"/>
</dbReference>
<evidence type="ECO:0000256" key="7">
    <source>
        <dbReference type="ARBA" id="ARBA00051284"/>
    </source>
</evidence>
<dbReference type="PROSITE" id="PS51186">
    <property type="entry name" value="GNAT"/>
    <property type="match status" value="1"/>
</dbReference>
<proteinExistence type="inferred from homology"/>
<dbReference type="OMA" id="CDYVATV"/>
<feature type="domain" description="N-acetyltransferase" evidence="13">
    <location>
        <begin position="63"/>
        <end position="227"/>
    </location>
</feature>
<comment type="catalytic activity">
    <reaction evidence="9">
        <text>serotonin + (9Z)-octadecenoyl-CoA = N-(9Z-octadecenoyl)-serotonin + CoA + H(+)</text>
        <dbReference type="Rhea" id="RHEA:51392"/>
        <dbReference type="ChEBI" id="CHEBI:15378"/>
        <dbReference type="ChEBI" id="CHEBI:57287"/>
        <dbReference type="ChEBI" id="CHEBI:57387"/>
        <dbReference type="ChEBI" id="CHEBI:134064"/>
        <dbReference type="ChEBI" id="CHEBI:350546"/>
    </reaction>
    <physiologicalReaction direction="left-to-right" evidence="9">
        <dbReference type="Rhea" id="RHEA:51393"/>
    </physiologicalReaction>
</comment>
<evidence type="ECO:0000313" key="14">
    <source>
        <dbReference type="EMBL" id="EFO99786.1"/>
    </source>
</evidence>
<evidence type="ECO:0000259" key="13">
    <source>
        <dbReference type="PROSITE" id="PS51186"/>
    </source>
</evidence>
<comment type="catalytic activity">
    <reaction evidence="8">
        <text>dopamine + acetyl-CoA = N-acetyldopamine + CoA + H(+)</text>
        <dbReference type="Rhea" id="RHEA:51388"/>
        <dbReference type="ChEBI" id="CHEBI:15378"/>
        <dbReference type="ChEBI" id="CHEBI:57287"/>
        <dbReference type="ChEBI" id="CHEBI:57288"/>
        <dbReference type="ChEBI" id="CHEBI:59905"/>
        <dbReference type="ChEBI" id="CHEBI:125678"/>
    </reaction>
    <physiologicalReaction direction="left-to-right" evidence="8">
        <dbReference type="Rhea" id="RHEA:51389"/>
    </physiologicalReaction>
</comment>
<dbReference type="InParanoid" id="E3LLI6"/>
<evidence type="ECO:0000256" key="5">
    <source>
        <dbReference type="ARBA" id="ARBA00050189"/>
    </source>
</evidence>
<dbReference type="eggNOG" id="ENOG502SFIM">
    <property type="taxonomic scope" value="Eukaryota"/>
</dbReference>
<evidence type="ECO:0000256" key="8">
    <source>
        <dbReference type="ARBA" id="ARBA00051711"/>
    </source>
</evidence>
<comment type="similarity">
    <text evidence="3">Belongs to the acetyltransferase family. AANAT subfamily.</text>
</comment>
<comment type="catalytic activity">
    <reaction evidence="7">
        <text>serotonin + (5Z,8Z,11Z,14Z)-eicosatetraenoyl-CoA = N-[(5Z,8Z,11Z,14Z)-eicosatetraenoyl]-serotonin + CoA + H(+)</text>
        <dbReference type="Rhea" id="RHEA:51396"/>
        <dbReference type="ChEBI" id="CHEBI:15378"/>
        <dbReference type="ChEBI" id="CHEBI:57287"/>
        <dbReference type="ChEBI" id="CHEBI:57368"/>
        <dbReference type="ChEBI" id="CHEBI:132255"/>
        <dbReference type="ChEBI" id="CHEBI:350546"/>
    </reaction>
    <physiologicalReaction direction="left-to-right" evidence="7">
        <dbReference type="Rhea" id="RHEA:51397"/>
    </physiologicalReaction>
</comment>
<dbReference type="Gene3D" id="3.40.630.30">
    <property type="match status" value="1"/>
</dbReference>
<comment type="catalytic activity">
    <reaction evidence="12">
        <text>serotonin + acetyl-CoA = N-acetylserotonin + CoA + H(+)</text>
        <dbReference type="Rhea" id="RHEA:25217"/>
        <dbReference type="ChEBI" id="CHEBI:15378"/>
        <dbReference type="ChEBI" id="CHEBI:17697"/>
        <dbReference type="ChEBI" id="CHEBI:57287"/>
        <dbReference type="ChEBI" id="CHEBI:57288"/>
        <dbReference type="ChEBI" id="CHEBI:350546"/>
        <dbReference type="EC" id="2.3.1.87"/>
    </reaction>
    <physiologicalReaction direction="left-to-right" evidence="12">
        <dbReference type="Rhea" id="RHEA:25218"/>
    </physiologicalReaction>
</comment>
<accession>E3LLI6</accession>
<reference evidence="14" key="1">
    <citation type="submission" date="2007-07" db="EMBL/GenBank/DDBJ databases">
        <title>PCAP assembly of the Caenorhabditis remanei genome.</title>
        <authorList>
            <consortium name="The Caenorhabditis remanei Sequencing Consortium"/>
            <person name="Wilson R.K."/>
        </authorList>
    </citation>
    <scope>NUCLEOTIDE SEQUENCE [LARGE SCALE GENOMIC DNA]</scope>
    <source>
        <strain evidence="14">PB4641</strain>
    </source>
</reference>
<dbReference type="EC" id="2.3.1.87" evidence="4"/>
<evidence type="ECO:0000256" key="6">
    <source>
        <dbReference type="ARBA" id="ARBA00050849"/>
    </source>
</evidence>
<comment type="catalytic activity">
    <reaction evidence="6">
        <text>serotonin + octadecanoyl-CoA = N-octadecanoyl-serotonin + CoA + H(+)</text>
        <dbReference type="Rhea" id="RHEA:51400"/>
        <dbReference type="ChEBI" id="CHEBI:15378"/>
        <dbReference type="ChEBI" id="CHEBI:57287"/>
        <dbReference type="ChEBI" id="CHEBI:57394"/>
        <dbReference type="ChEBI" id="CHEBI:134065"/>
        <dbReference type="ChEBI" id="CHEBI:350546"/>
    </reaction>
    <physiologicalReaction direction="left-to-right" evidence="6">
        <dbReference type="Rhea" id="RHEA:51401"/>
    </physiologicalReaction>
</comment>
<evidence type="ECO:0000256" key="3">
    <source>
        <dbReference type="ARBA" id="ARBA00038182"/>
    </source>
</evidence>
<dbReference type="SUPFAM" id="SSF55729">
    <property type="entry name" value="Acyl-CoA N-acyltransferases (Nat)"/>
    <property type="match status" value="1"/>
</dbReference>
<dbReference type="InterPro" id="IPR000182">
    <property type="entry name" value="GNAT_dom"/>
</dbReference>
<dbReference type="STRING" id="31234.E3LLI6"/>
<comment type="catalytic activity">
    <reaction evidence="5">
        <text>dopamine + (9Z)-octadecenoyl-CoA = N-(9Z-octadecanoyl)-dopamine + CoA + H(+)</text>
        <dbReference type="Rhea" id="RHEA:51380"/>
        <dbReference type="ChEBI" id="CHEBI:15378"/>
        <dbReference type="ChEBI" id="CHEBI:31883"/>
        <dbReference type="ChEBI" id="CHEBI:57287"/>
        <dbReference type="ChEBI" id="CHEBI:57387"/>
        <dbReference type="ChEBI" id="CHEBI:59905"/>
    </reaction>
    <physiologicalReaction direction="left-to-right" evidence="5">
        <dbReference type="Rhea" id="RHEA:51381"/>
    </physiologicalReaction>
</comment>
<keyword evidence="1" id="KW-0808">Transferase</keyword>
<dbReference type="HOGENOM" id="CLU_1162039_0_0_1"/>